<evidence type="ECO:0000313" key="1">
    <source>
        <dbReference type="EMBL" id="RMB99261.1"/>
    </source>
</evidence>
<proteinExistence type="predicted"/>
<evidence type="ECO:0000313" key="2">
    <source>
        <dbReference type="Proteomes" id="UP000269221"/>
    </source>
</evidence>
<sequence>MPPGRCPAGTGPFPPRCQRFPGVSPEPLPLRVMPQFTFACFCGLHGFCKMKRKKEEEAGGGQETAV</sequence>
<protein>
    <submittedName>
        <fullName evidence="1">Uncharacterized protein</fullName>
    </submittedName>
</protein>
<dbReference type="Proteomes" id="UP000269221">
    <property type="component" value="Unassembled WGS sequence"/>
</dbReference>
<comment type="caution">
    <text evidence="1">The sequence shown here is derived from an EMBL/GenBank/DDBJ whole genome shotgun (WGS) entry which is preliminary data.</text>
</comment>
<keyword evidence="2" id="KW-1185">Reference proteome</keyword>
<accession>A0A3M0JE65</accession>
<name>A0A3M0JE65_HIRRU</name>
<dbReference type="OrthoDB" id="9542679at2759"/>
<gene>
    <name evidence="1" type="ORF">DUI87_23994</name>
</gene>
<reference evidence="1 2" key="1">
    <citation type="submission" date="2018-07" db="EMBL/GenBank/DDBJ databases">
        <title>A high quality draft genome assembly of the barn swallow (H. rustica rustica).</title>
        <authorList>
            <person name="Formenti G."/>
            <person name="Chiara M."/>
            <person name="Poveda L."/>
            <person name="Francoijs K.-J."/>
            <person name="Bonisoli-Alquati A."/>
            <person name="Canova L."/>
            <person name="Gianfranceschi L."/>
            <person name="Horner D.S."/>
            <person name="Saino N."/>
        </authorList>
    </citation>
    <scope>NUCLEOTIDE SEQUENCE [LARGE SCALE GENOMIC DNA]</scope>
    <source>
        <strain evidence="1">Chelidonia</strain>
        <tissue evidence="1">Blood</tissue>
    </source>
</reference>
<organism evidence="1 2">
    <name type="scientific">Hirundo rustica rustica</name>
    <dbReference type="NCBI Taxonomy" id="333673"/>
    <lineage>
        <taxon>Eukaryota</taxon>
        <taxon>Metazoa</taxon>
        <taxon>Chordata</taxon>
        <taxon>Craniata</taxon>
        <taxon>Vertebrata</taxon>
        <taxon>Euteleostomi</taxon>
        <taxon>Archelosauria</taxon>
        <taxon>Archosauria</taxon>
        <taxon>Dinosauria</taxon>
        <taxon>Saurischia</taxon>
        <taxon>Theropoda</taxon>
        <taxon>Coelurosauria</taxon>
        <taxon>Aves</taxon>
        <taxon>Neognathae</taxon>
        <taxon>Neoaves</taxon>
        <taxon>Telluraves</taxon>
        <taxon>Australaves</taxon>
        <taxon>Passeriformes</taxon>
        <taxon>Sylvioidea</taxon>
        <taxon>Hirundinidae</taxon>
        <taxon>Hirundo</taxon>
    </lineage>
</organism>
<dbReference type="AlphaFoldDB" id="A0A3M0JE65"/>
<dbReference type="EMBL" id="QRBI01000149">
    <property type="protein sequence ID" value="RMB99261.1"/>
    <property type="molecule type" value="Genomic_DNA"/>
</dbReference>